<keyword evidence="1" id="KW-0285">Flavoprotein</keyword>
<accession>A0A1G9Q2E5</accession>
<dbReference type="PRINTS" id="PR00368">
    <property type="entry name" value="FADPNR"/>
</dbReference>
<dbReference type="SUPFAM" id="SSF51905">
    <property type="entry name" value="FAD/NAD(P)-binding domain"/>
    <property type="match status" value="1"/>
</dbReference>
<evidence type="ECO:0000256" key="2">
    <source>
        <dbReference type="ARBA" id="ARBA00023002"/>
    </source>
</evidence>
<evidence type="ECO:0000313" key="5">
    <source>
        <dbReference type="Proteomes" id="UP000199309"/>
    </source>
</evidence>
<name>A0A1G9Q2E5_9FIRM</name>
<dbReference type="GO" id="GO:0016491">
    <property type="term" value="F:oxidoreductase activity"/>
    <property type="evidence" value="ECO:0007669"/>
    <property type="project" value="UniProtKB-KW"/>
</dbReference>
<keyword evidence="2" id="KW-0560">Oxidoreductase</keyword>
<dbReference type="OrthoDB" id="9806179at2"/>
<evidence type="ECO:0000313" key="4">
    <source>
        <dbReference type="EMBL" id="SDM05212.1"/>
    </source>
</evidence>
<protein>
    <submittedName>
        <fullName evidence="4">Thioredoxin reductase (NADPH)</fullName>
    </submittedName>
</protein>
<dbReference type="AlphaFoldDB" id="A0A1G9Q2E5"/>
<reference evidence="4 5" key="1">
    <citation type="submission" date="2016-10" db="EMBL/GenBank/DDBJ databases">
        <authorList>
            <person name="de Groot N.N."/>
        </authorList>
    </citation>
    <scope>NUCLEOTIDE SEQUENCE [LARGE SCALE GENOMIC DNA]</scope>
    <source>
        <strain evidence="4 5">DSM 16981</strain>
    </source>
</reference>
<dbReference type="InterPro" id="IPR050097">
    <property type="entry name" value="Ferredoxin-NADP_redctase_2"/>
</dbReference>
<dbReference type="Proteomes" id="UP000199309">
    <property type="component" value="Unassembled WGS sequence"/>
</dbReference>
<sequence>MERYDIGIIGTGPAGLSAALTAKIRNKNILLLGRKNLSEKVEKAHTVQNYLGLPNYSGAEMVKVFQQQLNIMNIVITEDKATAIYNMGDYFEIQTAANAMYETTSIILAAGMTVTHFFAGEKQFLGRGVSYCATCDAPLYKGKVVAIIADNAAEESEVDFMAEIAAKVYYFPLYQGNIHVSSSVIVVHEKPVGIIGTPKVSQLQTENTTYDVDGIFILRESVAPDQLVPGLTTEGGYVAVNRQMETVMKGCFACGDITGRPYQYSKAAGEGNVAALSAVSYLDRNRHK</sequence>
<proteinExistence type="predicted"/>
<dbReference type="InterPro" id="IPR036188">
    <property type="entry name" value="FAD/NAD-bd_sf"/>
</dbReference>
<evidence type="ECO:0000256" key="1">
    <source>
        <dbReference type="ARBA" id="ARBA00022630"/>
    </source>
</evidence>
<dbReference type="Gene3D" id="3.50.50.60">
    <property type="entry name" value="FAD/NAD(P)-binding domain"/>
    <property type="match status" value="2"/>
</dbReference>
<organism evidence="4 5">
    <name type="scientific">Megasphaera paucivorans</name>
    <dbReference type="NCBI Taxonomy" id="349095"/>
    <lineage>
        <taxon>Bacteria</taxon>
        <taxon>Bacillati</taxon>
        <taxon>Bacillota</taxon>
        <taxon>Negativicutes</taxon>
        <taxon>Veillonellales</taxon>
        <taxon>Veillonellaceae</taxon>
        <taxon>Megasphaera</taxon>
    </lineage>
</organism>
<dbReference type="Pfam" id="PF07992">
    <property type="entry name" value="Pyr_redox_2"/>
    <property type="match status" value="2"/>
</dbReference>
<keyword evidence="5" id="KW-1185">Reference proteome</keyword>
<gene>
    <name evidence="4" type="ORF">SAMN05660299_00088</name>
</gene>
<evidence type="ECO:0000259" key="3">
    <source>
        <dbReference type="Pfam" id="PF07992"/>
    </source>
</evidence>
<feature type="domain" description="FAD/NAD(P)-binding" evidence="3">
    <location>
        <begin position="4"/>
        <end position="143"/>
    </location>
</feature>
<dbReference type="RefSeq" id="WP_091647215.1">
    <property type="nucleotide sequence ID" value="NZ_FNHQ01000001.1"/>
</dbReference>
<dbReference type="PRINTS" id="PR00469">
    <property type="entry name" value="PNDRDTASEII"/>
</dbReference>
<feature type="domain" description="FAD/NAD(P)-binding" evidence="3">
    <location>
        <begin position="186"/>
        <end position="271"/>
    </location>
</feature>
<dbReference type="InterPro" id="IPR023753">
    <property type="entry name" value="FAD/NAD-binding_dom"/>
</dbReference>
<dbReference type="STRING" id="349095.SAMN05660299_00088"/>
<dbReference type="EMBL" id="FNHQ01000001">
    <property type="protein sequence ID" value="SDM05212.1"/>
    <property type="molecule type" value="Genomic_DNA"/>
</dbReference>
<dbReference type="PANTHER" id="PTHR48105">
    <property type="entry name" value="THIOREDOXIN REDUCTASE 1-RELATED-RELATED"/>
    <property type="match status" value="1"/>
</dbReference>